<dbReference type="Proteomes" id="UP000177152">
    <property type="component" value="Unassembled WGS sequence"/>
</dbReference>
<gene>
    <name evidence="1" type="ORF">A2633_04265</name>
</gene>
<name>A0A1G2K7F0_9BACT</name>
<dbReference type="AlphaFoldDB" id="A0A1G2K7F0"/>
<sequence length="62" mass="7255">MKWKHIPADPSSPSPFDRVADYYIVEDYDMAAIPKPSPEFLREVEKSDEETKEIFRKLGIIK</sequence>
<comment type="caution">
    <text evidence="1">The sequence shown here is derived from an EMBL/GenBank/DDBJ whole genome shotgun (WGS) entry which is preliminary data.</text>
</comment>
<protein>
    <submittedName>
        <fullName evidence="1">Uncharacterized protein</fullName>
    </submittedName>
</protein>
<reference evidence="1 2" key="1">
    <citation type="journal article" date="2016" name="Nat. Commun.">
        <title>Thousands of microbial genomes shed light on interconnected biogeochemical processes in an aquifer system.</title>
        <authorList>
            <person name="Anantharaman K."/>
            <person name="Brown C.T."/>
            <person name="Hug L.A."/>
            <person name="Sharon I."/>
            <person name="Castelle C.J."/>
            <person name="Probst A.J."/>
            <person name="Thomas B.C."/>
            <person name="Singh A."/>
            <person name="Wilkins M.J."/>
            <person name="Karaoz U."/>
            <person name="Brodie E.L."/>
            <person name="Williams K.H."/>
            <person name="Hubbard S.S."/>
            <person name="Banfield J.F."/>
        </authorList>
    </citation>
    <scope>NUCLEOTIDE SEQUENCE [LARGE SCALE GENOMIC DNA]</scope>
</reference>
<evidence type="ECO:0000313" key="2">
    <source>
        <dbReference type="Proteomes" id="UP000177152"/>
    </source>
</evidence>
<evidence type="ECO:0000313" key="1">
    <source>
        <dbReference type="EMBL" id="OGZ95369.1"/>
    </source>
</evidence>
<dbReference type="EMBL" id="MHQC01000011">
    <property type="protein sequence ID" value="OGZ95369.1"/>
    <property type="molecule type" value="Genomic_DNA"/>
</dbReference>
<organism evidence="1 2">
    <name type="scientific">Candidatus Sungbacteria bacterium RIFCSPHIGHO2_01_FULL_47_32</name>
    <dbReference type="NCBI Taxonomy" id="1802264"/>
    <lineage>
        <taxon>Bacteria</taxon>
        <taxon>Candidatus Sungiibacteriota</taxon>
    </lineage>
</organism>
<accession>A0A1G2K7F0</accession>
<proteinExistence type="predicted"/>